<organism evidence="1 2">
    <name type="scientific">[Myrmecia] bisecta</name>
    <dbReference type="NCBI Taxonomy" id="41462"/>
    <lineage>
        <taxon>Eukaryota</taxon>
        <taxon>Viridiplantae</taxon>
        <taxon>Chlorophyta</taxon>
        <taxon>core chlorophytes</taxon>
        <taxon>Trebouxiophyceae</taxon>
        <taxon>Trebouxiales</taxon>
        <taxon>Trebouxiaceae</taxon>
        <taxon>Myrmecia</taxon>
    </lineage>
</organism>
<keyword evidence="2" id="KW-1185">Reference proteome</keyword>
<dbReference type="Proteomes" id="UP001489004">
    <property type="component" value="Unassembled WGS sequence"/>
</dbReference>
<protein>
    <submittedName>
        <fullName evidence="1">Uncharacterized protein</fullName>
    </submittedName>
</protein>
<reference evidence="1 2" key="1">
    <citation type="journal article" date="2024" name="Nat. Commun.">
        <title>Phylogenomics reveals the evolutionary origins of lichenization in chlorophyte algae.</title>
        <authorList>
            <person name="Puginier C."/>
            <person name="Libourel C."/>
            <person name="Otte J."/>
            <person name="Skaloud P."/>
            <person name="Haon M."/>
            <person name="Grisel S."/>
            <person name="Petersen M."/>
            <person name="Berrin J.G."/>
            <person name="Delaux P.M."/>
            <person name="Dal Grande F."/>
            <person name="Keller J."/>
        </authorList>
    </citation>
    <scope>NUCLEOTIDE SEQUENCE [LARGE SCALE GENOMIC DNA]</scope>
    <source>
        <strain evidence="1 2">SAG 2043</strain>
    </source>
</reference>
<evidence type="ECO:0000313" key="1">
    <source>
        <dbReference type="EMBL" id="KAK9809142.1"/>
    </source>
</evidence>
<evidence type="ECO:0000313" key="2">
    <source>
        <dbReference type="Proteomes" id="UP001489004"/>
    </source>
</evidence>
<name>A0AAW1PME0_9CHLO</name>
<dbReference type="EMBL" id="JALJOR010000011">
    <property type="protein sequence ID" value="KAK9809142.1"/>
    <property type="molecule type" value="Genomic_DNA"/>
</dbReference>
<accession>A0AAW1PME0</accession>
<dbReference type="AlphaFoldDB" id="A0AAW1PME0"/>
<proteinExistence type="predicted"/>
<sequence>MQTTLSFAPKPAAASKQDALQSKENVAGKSKAVHFHRYCGLTDVIVEDTLVPDSFRTMFAAAGKLIQPTKDNKPTSAVTIRTMDSFEEIKQFVGAKNVIETVECNVWSQGGAGGGSLGFFGRGFGGGHGGFQKSKKLYSSTANIKTLEIQYNKTSMKLQLKFGCGLDGYEDEDY</sequence>
<gene>
    <name evidence="1" type="ORF">WJX72_010078</name>
</gene>
<comment type="caution">
    <text evidence="1">The sequence shown here is derived from an EMBL/GenBank/DDBJ whole genome shotgun (WGS) entry which is preliminary data.</text>
</comment>